<keyword evidence="26" id="KW-1185">Reference proteome</keyword>
<keyword evidence="11 21" id="KW-1133">Transmembrane helix</keyword>
<evidence type="ECO:0000256" key="13">
    <source>
        <dbReference type="ARBA" id="ARBA00023157"/>
    </source>
</evidence>
<dbReference type="PANTHER" id="PTHR47976">
    <property type="entry name" value="G-TYPE LECTIN S-RECEPTOR-LIKE SERINE/THREONINE-PROTEIN KINASE SD2-5"/>
    <property type="match status" value="1"/>
</dbReference>
<comment type="catalytic activity">
    <reaction evidence="17 18">
        <text>L-seryl-[protein] + ATP = O-phospho-L-seryl-[protein] + ADP + H(+)</text>
        <dbReference type="Rhea" id="RHEA:17989"/>
        <dbReference type="Rhea" id="RHEA-COMP:9863"/>
        <dbReference type="Rhea" id="RHEA-COMP:11604"/>
        <dbReference type="ChEBI" id="CHEBI:15378"/>
        <dbReference type="ChEBI" id="CHEBI:29999"/>
        <dbReference type="ChEBI" id="CHEBI:30616"/>
        <dbReference type="ChEBI" id="CHEBI:83421"/>
        <dbReference type="ChEBI" id="CHEBI:456216"/>
        <dbReference type="EC" id="2.7.11.1"/>
    </reaction>
</comment>
<keyword evidence="15" id="KW-0325">Glycoprotein</keyword>
<dbReference type="InterPro" id="IPR051343">
    <property type="entry name" value="G-type_lectin_kinases/EP1-like"/>
</dbReference>
<organism evidence="25 26">
    <name type="scientific">Escallonia herrerae</name>
    <dbReference type="NCBI Taxonomy" id="1293975"/>
    <lineage>
        <taxon>Eukaryota</taxon>
        <taxon>Viridiplantae</taxon>
        <taxon>Streptophyta</taxon>
        <taxon>Embryophyta</taxon>
        <taxon>Tracheophyta</taxon>
        <taxon>Spermatophyta</taxon>
        <taxon>Magnoliopsida</taxon>
        <taxon>eudicotyledons</taxon>
        <taxon>Gunneridae</taxon>
        <taxon>Pentapetalae</taxon>
        <taxon>asterids</taxon>
        <taxon>campanulids</taxon>
        <taxon>Escalloniales</taxon>
        <taxon>Escalloniaceae</taxon>
        <taxon>Escallonia</taxon>
    </lineage>
</organism>
<feature type="chain" id="PRO_5041721676" description="Receptor-like serine/threonine-protein kinase" evidence="22">
    <location>
        <begin position="22"/>
        <end position="795"/>
    </location>
</feature>
<dbReference type="InterPro" id="IPR017441">
    <property type="entry name" value="Protein_kinase_ATP_BS"/>
</dbReference>
<comment type="caution">
    <text evidence="25">The sequence shown here is derived from an EMBL/GenBank/DDBJ whole genome shotgun (WGS) entry which is preliminary data.</text>
</comment>
<evidence type="ECO:0000256" key="17">
    <source>
        <dbReference type="ARBA" id="ARBA00048679"/>
    </source>
</evidence>
<reference evidence="25" key="1">
    <citation type="submission" date="2022-12" db="EMBL/GenBank/DDBJ databases">
        <title>Draft genome assemblies for two species of Escallonia (Escalloniales).</title>
        <authorList>
            <person name="Chanderbali A."/>
            <person name="Dervinis C."/>
            <person name="Anghel I."/>
            <person name="Soltis D."/>
            <person name="Soltis P."/>
            <person name="Zapata F."/>
        </authorList>
    </citation>
    <scope>NUCLEOTIDE SEQUENCE</scope>
    <source>
        <strain evidence="25">UCBG64.0493</strain>
        <tissue evidence="25">Leaf</tissue>
    </source>
</reference>
<dbReference type="InterPro" id="IPR001480">
    <property type="entry name" value="Bulb-type_lectin_dom"/>
</dbReference>
<dbReference type="EC" id="2.7.11.1" evidence="18"/>
<keyword evidence="6 22" id="KW-0732">Signal</keyword>
<dbReference type="SUPFAM" id="SSF51110">
    <property type="entry name" value="alpha-D-mannose-specific plant lectins"/>
    <property type="match status" value="1"/>
</dbReference>
<keyword evidence="7" id="KW-0430">Lectin</keyword>
<dbReference type="InterPro" id="IPR000719">
    <property type="entry name" value="Prot_kinase_dom"/>
</dbReference>
<evidence type="ECO:0000256" key="19">
    <source>
        <dbReference type="PROSITE-ProRule" id="PRU10141"/>
    </source>
</evidence>
<protein>
    <recommendedName>
        <fullName evidence="18">Receptor-like serine/threonine-protein kinase</fullName>
        <ecNumber evidence="18">2.7.11.1</ecNumber>
    </recommendedName>
</protein>
<dbReference type="SMART" id="SM00220">
    <property type="entry name" value="S_TKc"/>
    <property type="match status" value="1"/>
</dbReference>
<name>A0AA88VF56_9ASTE</name>
<dbReference type="AlphaFoldDB" id="A0AA88VF56"/>
<dbReference type="PANTHER" id="PTHR47976:SF15">
    <property type="entry name" value="G-TYPE LECTIN S-RECEPTOR-LIKE SERINE_THREONINE-PROTEIN KINASE RLK1"/>
    <property type="match status" value="1"/>
</dbReference>
<evidence type="ECO:0000256" key="6">
    <source>
        <dbReference type="ARBA" id="ARBA00022729"/>
    </source>
</evidence>
<dbReference type="GO" id="GO:0004674">
    <property type="term" value="F:protein serine/threonine kinase activity"/>
    <property type="evidence" value="ECO:0007669"/>
    <property type="project" value="UniProtKB-KW"/>
</dbReference>
<dbReference type="Pfam" id="PF01453">
    <property type="entry name" value="B_lectin"/>
    <property type="match status" value="1"/>
</dbReference>
<evidence type="ECO:0000256" key="22">
    <source>
        <dbReference type="SAM" id="SignalP"/>
    </source>
</evidence>
<dbReference type="EMBL" id="JAVXUP010001911">
    <property type="protein sequence ID" value="KAK3007069.1"/>
    <property type="molecule type" value="Genomic_DNA"/>
</dbReference>
<evidence type="ECO:0000256" key="15">
    <source>
        <dbReference type="ARBA" id="ARBA00023180"/>
    </source>
</evidence>
<evidence type="ECO:0000256" key="7">
    <source>
        <dbReference type="ARBA" id="ARBA00022734"/>
    </source>
</evidence>
<dbReference type="PIRSF" id="PIRSF000641">
    <property type="entry name" value="SRK"/>
    <property type="match status" value="1"/>
</dbReference>
<keyword evidence="5 21" id="KW-0812">Transmembrane</keyword>
<dbReference type="Pfam" id="PF00069">
    <property type="entry name" value="Pkinase"/>
    <property type="match status" value="1"/>
</dbReference>
<comment type="catalytic activity">
    <reaction evidence="16 18">
        <text>L-threonyl-[protein] + ATP = O-phospho-L-threonyl-[protein] + ADP + H(+)</text>
        <dbReference type="Rhea" id="RHEA:46608"/>
        <dbReference type="Rhea" id="RHEA-COMP:11060"/>
        <dbReference type="Rhea" id="RHEA-COMP:11605"/>
        <dbReference type="ChEBI" id="CHEBI:15378"/>
        <dbReference type="ChEBI" id="CHEBI:30013"/>
        <dbReference type="ChEBI" id="CHEBI:30616"/>
        <dbReference type="ChEBI" id="CHEBI:61977"/>
        <dbReference type="ChEBI" id="CHEBI:456216"/>
        <dbReference type="EC" id="2.7.11.1"/>
    </reaction>
</comment>
<keyword evidence="13" id="KW-1015">Disulfide bond</keyword>
<evidence type="ECO:0000313" key="26">
    <source>
        <dbReference type="Proteomes" id="UP001188597"/>
    </source>
</evidence>
<dbReference type="PROSITE" id="PS00107">
    <property type="entry name" value="PROTEIN_KINASE_ATP"/>
    <property type="match status" value="1"/>
</dbReference>
<evidence type="ECO:0000256" key="8">
    <source>
        <dbReference type="ARBA" id="ARBA00022741"/>
    </source>
</evidence>
<dbReference type="GO" id="GO:0005524">
    <property type="term" value="F:ATP binding"/>
    <property type="evidence" value="ECO:0007669"/>
    <property type="project" value="UniProtKB-UniRule"/>
</dbReference>
<dbReference type="Proteomes" id="UP001188597">
    <property type="component" value="Unassembled WGS sequence"/>
</dbReference>
<keyword evidence="14" id="KW-0675">Receptor</keyword>
<dbReference type="InterPro" id="IPR024171">
    <property type="entry name" value="SRK-like_kinase"/>
</dbReference>
<evidence type="ECO:0000256" key="18">
    <source>
        <dbReference type="PIRNR" id="PIRNR000641"/>
    </source>
</evidence>
<feature type="binding site" evidence="19">
    <location>
        <position position="537"/>
    </location>
    <ligand>
        <name>ATP</name>
        <dbReference type="ChEBI" id="CHEBI:30616"/>
    </ligand>
</feature>
<evidence type="ECO:0000259" key="24">
    <source>
        <dbReference type="PROSITE" id="PS50927"/>
    </source>
</evidence>
<feature type="domain" description="Protein kinase" evidence="23">
    <location>
        <begin position="506"/>
        <end position="778"/>
    </location>
</feature>
<feature type="region of interest" description="Disordered" evidence="20">
    <location>
        <begin position="414"/>
        <end position="440"/>
    </location>
</feature>
<evidence type="ECO:0000256" key="21">
    <source>
        <dbReference type="SAM" id="Phobius"/>
    </source>
</evidence>
<evidence type="ECO:0000256" key="9">
    <source>
        <dbReference type="ARBA" id="ARBA00022777"/>
    </source>
</evidence>
<comment type="similarity">
    <text evidence="18">Belongs to the protein kinase superfamily. Ser/Thr protein kinase family.</text>
</comment>
<evidence type="ECO:0000256" key="5">
    <source>
        <dbReference type="ARBA" id="ARBA00022692"/>
    </source>
</evidence>
<dbReference type="InterPro" id="IPR008271">
    <property type="entry name" value="Ser/Thr_kinase_AS"/>
</dbReference>
<dbReference type="SMART" id="SM00108">
    <property type="entry name" value="B_lectin"/>
    <property type="match status" value="1"/>
</dbReference>
<keyword evidence="9 18" id="KW-0418">Kinase</keyword>
<dbReference type="Gene3D" id="3.30.200.20">
    <property type="entry name" value="Phosphorylase Kinase, domain 1"/>
    <property type="match status" value="1"/>
</dbReference>
<dbReference type="PROSITE" id="PS50011">
    <property type="entry name" value="PROTEIN_KINASE_DOM"/>
    <property type="match status" value="1"/>
</dbReference>
<gene>
    <name evidence="25" type="ORF">RJ639_017820</name>
</gene>
<dbReference type="InterPro" id="IPR036426">
    <property type="entry name" value="Bulb-type_lectin_dom_sf"/>
</dbReference>
<proteinExistence type="inferred from homology"/>
<evidence type="ECO:0000256" key="2">
    <source>
        <dbReference type="ARBA" id="ARBA00022527"/>
    </source>
</evidence>
<dbReference type="Gene3D" id="2.90.10.10">
    <property type="entry name" value="Bulb-type lectin domain"/>
    <property type="match status" value="1"/>
</dbReference>
<dbReference type="FunFam" id="3.30.200.20:FF:000059">
    <property type="entry name" value="S-receptor-like serine/threonine-protein kinase"/>
    <property type="match status" value="1"/>
</dbReference>
<dbReference type="FunFam" id="2.90.10.10:FF:000013">
    <property type="entry name" value="G-type lectin S-receptor-like serine/threonine-protein kinase LECRK1"/>
    <property type="match status" value="1"/>
</dbReference>
<dbReference type="InterPro" id="IPR011009">
    <property type="entry name" value="Kinase-like_dom_sf"/>
</dbReference>
<sequence length="795" mass="89327">MPSFLLHLLFLTILVSPSAVAQTDGTIDVNASLTATDNATPWLSPLGHFAFGFRQLEKSDLFLLSIWYHKIPDKTIVWYANGDNPAPGGSKVQLTADRGLVLTDPQGKVTLISNPILASVVYGKMMDNGNFVLANPNSETLWESYNHATDTILPSQTLGVGRPVLSSRLRENNFSRGRFQLNLVENGNLELVTVNLPGSHQNEPYFSDGMKSDSNSATYQLAFNRSAYYMYISGNNNQKFVLSQGELNLSSGLDFYHRATLNFDGVFTHYRHPKTTMGNESWSPLWSIPENICVQRSVSAGSGVCGYNRICRLGIDRRPVCECPRPFSLRDPDDDYRGCIPDFIQSCDEGQEPAENLYDIDTVTDINWPTSDYDMLQPYDDDQCKESCLHDCMCAVAIWGGDMCWKKKLPLSNGRVDNSSSSNGKAFIKRKKGNSSPSRKNQDTLIILVSVFLSSSVFINFVLLGVICLGFMLVYNSKLTRNRKGESGLERNLRCFTYKELLHATNGFKEELGRGSFGIVYKGVVEVGSSSPVAVKKLDRIQDGDNEFKTEVNVIGQTHHKNLVRLLGFCDEGIHRMLVYEFMSNGSLAGFLFGELKLSWDQRTQIAIEIARGLFYLHDECSNQIIHCDVKPQNILLDDYYNARISDFGLAKLLRMDQSETHTAIRGTKGYVAPEWFRNMPITVKADVYSFGVLLLEIICSRRNVDMEIGDDKAILTYWAYDCYLEGTIDALVEDDMDAISDQKKLQRFLMVAIWCIQEDPYLRPTMKKVLLMLEGIVEVTAPPSPSPFSTIRRN</sequence>
<dbReference type="CDD" id="cd14066">
    <property type="entry name" value="STKc_IRAK"/>
    <property type="match status" value="1"/>
</dbReference>
<keyword evidence="10 18" id="KW-0067">ATP-binding</keyword>
<evidence type="ECO:0000256" key="16">
    <source>
        <dbReference type="ARBA" id="ARBA00047899"/>
    </source>
</evidence>
<dbReference type="PROSITE" id="PS50927">
    <property type="entry name" value="BULB_LECTIN"/>
    <property type="match status" value="1"/>
</dbReference>
<feature type="transmembrane region" description="Helical" evidence="21">
    <location>
        <begin position="445"/>
        <end position="475"/>
    </location>
</feature>
<evidence type="ECO:0000256" key="12">
    <source>
        <dbReference type="ARBA" id="ARBA00023136"/>
    </source>
</evidence>
<dbReference type="PROSITE" id="PS00108">
    <property type="entry name" value="PROTEIN_KINASE_ST"/>
    <property type="match status" value="1"/>
</dbReference>
<keyword evidence="12 21" id="KW-0472">Membrane</keyword>
<dbReference type="FunFam" id="1.10.510.10:FF:000237">
    <property type="entry name" value="G-type lectin S-receptor-like serine/threonine-protein kinase"/>
    <property type="match status" value="1"/>
</dbReference>
<comment type="subcellular location">
    <subcellularLocation>
        <location evidence="1">Membrane</location>
        <topology evidence="1">Single-pass type I membrane protein</topology>
    </subcellularLocation>
</comment>
<evidence type="ECO:0000313" key="25">
    <source>
        <dbReference type="EMBL" id="KAK3007069.1"/>
    </source>
</evidence>
<dbReference type="SUPFAM" id="SSF56112">
    <property type="entry name" value="Protein kinase-like (PK-like)"/>
    <property type="match status" value="1"/>
</dbReference>
<evidence type="ECO:0000259" key="23">
    <source>
        <dbReference type="PROSITE" id="PS50011"/>
    </source>
</evidence>
<dbReference type="GO" id="GO:0030246">
    <property type="term" value="F:carbohydrate binding"/>
    <property type="evidence" value="ECO:0007669"/>
    <property type="project" value="UniProtKB-KW"/>
</dbReference>
<feature type="domain" description="Bulb-type lectin" evidence="24">
    <location>
        <begin position="18"/>
        <end position="146"/>
    </location>
</feature>
<evidence type="ECO:0000256" key="14">
    <source>
        <dbReference type="ARBA" id="ARBA00023170"/>
    </source>
</evidence>
<evidence type="ECO:0000256" key="3">
    <source>
        <dbReference type="ARBA" id="ARBA00022536"/>
    </source>
</evidence>
<evidence type="ECO:0000256" key="11">
    <source>
        <dbReference type="ARBA" id="ARBA00022989"/>
    </source>
</evidence>
<evidence type="ECO:0000256" key="4">
    <source>
        <dbReference type="ARBA" id="ARBA00022679"/>
    </source>
</evidence>
<keyword evidence="4 18" id="KW-0808">Transferase</keyword>
<keyword evidence="8 18" id="KW-0547">Nucleotide-binding</keyword>
<dbReference type="Gene3D" id="1.10.510.10">
    <property type="entry name" value="Transferase(Phosphotransferase) domain 1"/>
    <property type="match status" value="1"/>
</dbReference>
<feature type="signal peptide" evidence="22">
    <location>
        <begin position="1"/>
        <end position="21"/>
    </location>
</feature>
<feature type="compositionally biased region" description="Polar residues" evidence="20">
    <location>
        <begin position="415"/>
        <end position="424"/>
    </location>
</feature>
<evidence type="ECO:0000256" key="10">
    <source>
        <dbReference type="ARBA" id="ARBA00022840"/>
    </source>
</evidence>
<accession>A0AA88VF56</accession>
<keyword evidence="3" id="KW-0245">EGF-like domain</keyword>
<dbReference type="GO" id="GO:0016020">
    <property type="term" value="C:membrane"/>
    <property type="evidence" value="ECO:0007669"/>
    <property type="project" value="UniProtKB-SubCell"/>
</dbReference>
<evidence type="ECO:0000256" key="20">
    <source>
        <dbReference type="SAM" id="MobiDB-lite"/>
    </source>
</evidence>
<evidence type="ECO:0000256" key="1">
    <source>
        <dbReference type="ARBA" id="ARBA00004479"/>
    </source>
</evidence>
<keyword evidence="2 18" id="KW-0723">Serine/threonine-protein kinase</keyword>